<dbReference type="Gene3D" id="2.20.230.10">
    <property type="entry name" value="Resuscitation-promoting factor rpfb"/>
    <property type="match status" value="1"/>
</dbReference>
<evidence type="ECO:0000256" key="2">
    <source>
        <dbReference type="SAM" id="MobiDB-lite"/>
    </source>
</evidence>
<dbReference type="Pfam" id="PF04650">
    <property type="entry name" value="YSIRK_signal"/>
    <property type="match status" value="1"/>
</dbReference>
<evidence type="ECO:0000313" key="5">
    <source>
        <dbReference type="Proteomes" id="UP000070063"/>
    </source>
</evidence>
<evidence type="ECO:0000259" key="3">
    <source>
        <dbReference type="PROSITE" id="PS51109"/>
    </source>
</evidence>
<feature type="compositionally biased region" description="Polar residues" evidence="2">
    <location>
        <begin position="170"/>
        <end position="180"/>
    </location>
</feature>
<proteinExistence type="predicted"/>
<feature type="domain" description="G5" evidence="3">
    <location>
        <begin position="488"/>
        <end position="567"/>
    </location>
</feature>
<comment type="caution">
    <text evidence="4">The sequence shown here is derived from an EMBL/GenBank/DDBJ whole genome shotgun (WGS) entry which is preliminary data.</text>
</comment>
<feature type="region of interest" description="Disordered" evidence="2">
    <location>
        <begin position="46"/>
        <end position="183"/>
    </location>
</feature>
<reference evidence="4 5" key="1">
    <citation type="submission" date="2016-01" db="EMBL/GenBank/DDBJ databases">
        <authorList>
            <person name="Mitreva M."/>
            <person name="Pepin K.H."/>
            <person name="Mihindukulasuriya K.A."/>
            <person name="Fulton R."/>
            <person name="Fronick C."/>
            <person name="O'Laughlin M."/>
            <person name="Miner T."/>
            <person name="Herter B."/>
            <person name="Rosa B.A."/>
            <person name="Cordes M."/>
            <person name="Tomlinson C."/>
            <person name="Wollam A."/>
            <person name="Palsikar V.B."/>
            <person name="Mardis E.R."/>
            <person name="Wilson R.K."/>
        </authorList>
    </citation>
    <scope>NUCLEOTIDE SEQUENCE [LARGE SCALE GENOMIC DNA]</scope>
    <source>
        <strain evidence="4 5">MJR7738</strain>
    </source>
</reference>
<dbReference type="Pfam" id="PF07501">
    <property type="entry name" value="G5"/>
    <property type="match status" value="1"/>
</dbReference>
<dbReference type="SMART" id="SM01208">
    <property type="entry name" value="G5"/>
    <property type="match status" value="1"/>
</dbReference>
<dbReference type="EMBL" id="LRQI01000049">
    <property type="protein sequence ID" value="KXA38371.1"/>
    <property type="molecule type" value="Genomic_DNA"/>
</dbReference>
<dbReference type="RefSeq" id="WP_060795505.1">
    <property type="nucleotide sequence ID" value="NZ_KQ957380.1"/>
</dbReference>
<keyword evidence="1" id="KW-0732">Signal</keyword>
<dbReference type="Gene3D" id="2.60.40.10">
    <property type="entry name" value="Immunoglobulins"/>
    <property type="match status" value="1"/>
</dbReference>
<feature type="compositionally biased region" description="Polar residues" evidence="2">
    <location>
        <begin position="659"/>
        <end position="675"/>
    </location>
</feature>
<dbReference type="AlphaFoldDB" id="A0ABD4EG50"/>
<feature type="compositionally biased region" description="Polar residues" evidence="2">
    <location>
        <begin position="114"/>
        <end position="123"/>
    </location>
</feature>
<accession>A0ABD4EG50</accession>
<feature type="compositionally biased region" description="Polar residues" evidence="2">
    <location>
        <begin position="59"/>
        <end position="105"/>
    </location>
</feature>
<sequence>MKSNKKPAQFLNRHNNYSIRKFTIGTASILVGATLIFGLSNEAHAQSNSSAKVSDKVATEQSASTSQEADSSQQTAASNAQNVQTAPEQDKATPTTEVNSNNNQTDSKHVAPQKEQNQTATQTESKKETAQTQAKTEEKAASDNKKASEDSDDKATSKETDENKTDDSVDTNSNITTPVYDTTRARAATSVPLASSLDSDASAAENAEPPAEFIDKYNKSTNRSQLVHDLLAESYSETDVRAIVNRLNIDFNKTDAKKAFQAIMYAGIQYAKEQTSLYTTYATIPGDGVNVNNTEIGSVAELKRSIYIDPNKGLTVNGQGYTSQGQSPANYTVHVQPNKRTNKMDFTVTWKVNPSASASGHDADLGGFNFGSGYNVPERINGRFNIYGGNTISNNLDMIKSPHPSYPAGYGLSSRPTITRYFVQRGGRVEYHFSVPVRDWNGDLSFNGKVLMFDNNVTLVGQGVMNPNSNDNYFYDEMNIQGDNNPDRHIITTDDTSEVENIPFQIEYVVSKDLPVGQQEVQREGQVGKRGTLYSIVKFNNQTIGRFVKETYNIPPVNKIIKIGIGAVNDSNISGPLPPILEPQLSGTNIVSGETSPNAAVTITVGGRNYQTTSDSSGRFNFQLPNYILQEGDHISAVATVEGKTSKPGKIIIPRDSRTPNLTTSVQRGQDQNKPGSWVTITNATTGQQVSRFFVPDGLPGNDGRSITIYK</sequence>
<dbReference type="NCBIfam" id="TIGR01168">
    <property type="entry name" value="YSIRK_signal"/>
    <property type="match status" value="1"/>
</dbReference>
<evidence type="ECO:0000256" key="1">
    <source>
        <dbReference type="ARBA" id="ARBA00022729"/>
    </source>
</evidence>
<feature type="compositionally biased region" description="Basic and acidic residues" evidence="2">
    <location>
        <begin position="124"/>
        <end position="167"/>
    </location>
</feature>
<name>A0ABD4EG50_STALU</name>
<protein>
    <submittedName>
        <fullName evidence="4">Signal peptide protein, YSIRK family</fullName>
    </submittedName>
</protein>
<dbReference type="InterPro" id="IPR005877">
    <property type="entry name" value="YSIRK_signal_dom"/>
</dbReference>
<dbReference type="InterPro" id="IPR013783">
    <property type="entry name" value="Ig-like_fold"/>
</dbReference>
<organism evidence="4 5">
    <name type="scientific">Staphylococcus lugdunensis</name>
    <dbReference type="NCBI Taxonomy" id="28035"/>
    <lineage>
        <taxon>Bacteria</taxon>
        <taxon>Bacillati</taxon>
        <taxon>Bacillota</taxon>
        <taxon>Bacilli</taxon>
        <taxon>Bacillales</taxon>
        <taxon>Staphylococcaceae</taxon>
        <taxon>Staphylococcus</taxon>
    </lineage>
</organism>
<feature type="region of interest" description="Disordered" evidence="2">
    <location>
        <begin position="656"/>
        <end position="675"/>
    </location>
</feature>
<dbReference type="Proteomes" id="UP000070063">
    <property type="component" value="Unassembled WGS sequence"/>
</dbReference>
<evidence type="ECO:0000313" key="4">
    <source>
        <dbReference type="EMBL" id="KXA38371.1"/>
    </source>
</evidence>
<gene>
    <name evidence="4" type="ORF">HMPREF3225_01242</name>
</gene>
<dbReference type="PROSITE" id="PS51109">
    <property type="entry name" value="G5"/>
    <property type="match status" value="1"/>
</dbReference>
<dbReference type="InterPro" id="IPR011098">
    <property type="entry name" value="G5_dom"/>
</dbReference>